<dbReference type="SUPFAM" id="SSF51690">
    <property type="entry name" value="Nicotinate/Quinolinate PRTase C-terminal domain-like"/>
    <property type="match status" value="1"/>
</dbReference>
<feature type="binding site" evidence="14">
    <location>
        <begin position="263"/>
        <end position="265"/>
    </location>
    <ligand>
        <name>substrate</name>
    </ligand>
</feature>
<keyword evidence="8 13" id="KW-0328">Glycosyltransferase</keyword>
<dbReference type="Gene3D" id="3.20.20.70">
    <property type="entry name" value="Aldolase class I"/>
    <property type="match status" value="1"/>
</dbReference>
<dbReference type="EMBL" id="QSRJ01000009">
    <property type="protein sequence ID" value="RGL09496.1"/>
    <property type="molecule type" value="Genomic_DNA"/>
</dbReference>
<comment type="subunit">
    <text evidence="4">Hexamer formed by 3 homodimers.</text>
</comment>
<evidence type="ECO:0000256" key="5">
    <source>
        <dbReference type="ARBA" id="ARBA00011944"/>
    </source>
</evidence>
<dbReference type="FunFam" id="3.90.1170.20:FF:000001">
    <property type="entry name" value="Nicotinate-nucleotide diphosphorylase (Carboxylating)"/>
    <property type="match status" value="1"/>
</dbReference>
<evidence type="ECO:0000256" key="7">
    <source>
        <dbReference type="ARBA" id="ARBA00022642"/>
    </source>
</evidence>
<dbReference type="UniPathway" id="UPA00253">
    <property type="reaction ID" value="UER00331"/>
</dbReference>
<protein>
    <recommendedName>
        <fullName evidence="6">Nicotinate-nucleotide pyrophosphorylase [carboxylating]</fullName>
        <ecNumber evidence="5">2.4.2.19</ecNumber>
    </recommendedName>
    <alternativeName>
        <fullName evidence="12">Probable nicotinate-nucleotide pyrophosphorylase [carboxylating]</fullName>
    </alternativeName>
    <alternativeName>
        <fullName evidence="10">Quinolinate phosphoribosyltransferase [decarboxylating]</fullName>
    </alternativeName>
</protein>
<dbReference type="GO" id="GO:0034213">
    <property type="term" value="P:quinolinate catabolic process"/>
    <property type="evidence" value="ECO:0007669"/>
    <property type="project" value="TreeGrafter"/>
</dbReference>
<name>A0A3E4QQM3_9ACTN</name>
<proteinExistence type="inferred from homology"/>
<dbReference type="GO" id="GO:0004514">
    <property type="term" value="F:nicotinate-nucleotide diphosphorylase (carboxylating) activity"/>
    <property type="evidence" value="ECO:0007669"/>
    <property type="project" value="UniProtKB-EC"/>
</dbReference>
<comment type="pathway">
    <text evidence="2">Cofactor biosynthesis; NAD(+) biosynthesis; nicotinate D-ribonucleotide from quinolinate: step 1/1.</text>
</comment>
<dbReference type="Pfam" id="PF01729">
    <property type="entry name" value="QRPTase_C"/>
    <property type="match status" value="1"/>
</dbReference>
<dbReference type="Proteomes" id="UP000260943">
    <property type="component" value="Unassembled WGS sequence"/>
</dbReference>
<dbReference type="InterPro" id="IPR037128">
    <property type="entry name" value="Quinolinate_PRibosylTase_N_sf"/>
</dbReference>
<dbReference type="InterPro" id="IPR002638">
    <property type="entry name" value="Quinolinate_PRibosylTrfase_C"/>
</dbReference>
<dbReference type="Pfam" id="PF02749">
    <property type="entry name" value="QRPTase_N"/>
    <property type="match status" value="1"/>
</dbReference>
<dbReference type="InterPro" id="IPR022412">
    <property type="entry name" value="Quinolinate_PRibosylTrfase_N"/>
</dbReference>
<feature type="domain" description="Quinolinate phosphoribosyl transferase N-terminal" evidence="16">
    <location>
        <begin position="26"/>
        <end position="111"/>
    </location>
</feature>
<evidence type="ECO:0000256" key="13">
    <source>
        <dbReference type="PIRNR" id="PIRNR006250"/>
    </source>
</evidence>
<feature type="binding site" evidence="14">
    <location>
        <begin position="134"/>
        <end position="136"/>
    </location>
    <ligand>
        <name>substrate</name>
    </ligand>
</feature>
<dbReference type="PIRSF" id="PIRSF006250">
    <property type="entry name" value="NadC_ModD"/>
    <property type="match status" value="1"/>
</dbReference>
<evidence type="ECO:0000256" key="8">
    <source>
        <dbReference type="ARBA" id="ARBA00022676"/>
    </source>
</evidence>
<comment type="caution">
    <text evidence="17">The sequence shown here is derived from an EMBL/GenBank/DDBJ whole genome shotgun (WGS) entry which is preliminary data.</text>
</comment>
<dbReference type="Gene3D" id="3.90.1170.20">
    <property type="entry name" value="Quinolinate phosphoribosyl transferase, N-terminal domain"/>
    <property type="match status" value="1"/>
</dbReference>
<dbReference type="FunFam" id="3.20.20.70:FF:000030">
    <property type="entry name" value="Nicotinate-nucleotide pyrophosphorylase, carboxylating"/>
    <property type="match status" value="1"/>
</dbReference>
<evidence type="ECO:0000256" key="1">
    <source>
        <dbReference type="ARBA" id="ARBA00003237"/>
    </source>
</evidence>
<dbReference type="PANTHER" id="PTHR32179:SF3">
    <property type="entry name" value="NICOTINATE-NUCLEOTIDE PYROPHOSPHORYLASE [CARBOXYLATING]"/>
    <property type="match status" value="1"/>
</dbReference>
<feature type="domain" description="Quinolinate phosphoribosyl transferase C-terminal" evidence="15">
    <location>
        <begin position="113"/>
        <end position="278"/>
    </location>
</feature>
<dbReference type="PANTHER" id="PTHR32179">
    <property type="entry name" value="NICOTINATE-NUCLEOTIDE PYROPHOSPHORYLASE [CARBOXYLATING]"/>
    <property type="match status" value="1"/>
</dbReference>
<evidence type="ECO:0000256" key="3">
    <source>
        <dbReference type="ARBA" id="ARBA00009400"/>
    </source>
</evidence>
<evidence type="ECO:0000313" key="18">
    <source>
        <dbReference type="Proteomes" id="UP000260943"/>
    </source>
</evidence>
<evidence type="ECO:0000256" key="10">
    <source>
        <dbReference type="ARBA" id="ARBA00033102"/>
    </source>
</evidence>
<evidence type="ECO:0000256" key="14">
    <source>
        <dbReference type="PIRSR" id="PIRSR006250-1"/>
    </source>
</evidence>
<feature type="binding site" evidence="14">
    <location>
        <position position="219"/>
    </location>
    <ligand>
        <name>substrate</name>
    </ligand>
</feature>
<dbReference type="GO" id="GO:0009435">
    <property type="term" value="P:NAD+ biosynthetic process"/>
    <property type="evidence" value="ECO:0007669"/>
    <property type="project" value="UniProtKB-UniPathway"/>
</dbReference>
<feature type="binding site" evidence="14">
    <location>
        <position position="198"/>
    </location>
    <ligand>
        <name>substrate</name>
    </ligand>
</feature>
<dbReference type="AlphaFoldDB" id="A0A3E4QQM3"/>
<dbReference type="GO" id="GO:0005737">
    <property type="term" value="C:cytoplasm"/>
    <property type="evidence" value="ECO:0007669"/>
    <property type="project" value="TreeGrafter"/>
</dbReference>
<gene>
    <name evidence="17" type="primary">nadC</name>
    <name evidence="17" type="ORF">DXC81_07800</name>
</gene>
<evidence type="ECO:0000256" key="11">
    <source>
        <dbReference type="ARBA" id="ARBA00047445"/>
    </source>
</evidence>
<comment type="similarity">
    <text evidence="3 13">Belongs to the NadC/ModD family.</text>
</comment>
<evidence type="ECO:0000313" key="17">
    <source>
        <dbReference type="EMBL" id="RGL09496.1"/>
    </source>
</evidence>
<evidence type="ECO:0000256" key="12">
    <source>
        <dbReference type="ARBA" id="ARBA00069173"/>
    </source>
</evidence>
<accession>A0A3E4QQM3</accession>
<evidence type="ECO:0000256" key="4">
    <source>
        <dbReference type="ARBA" id="ARBA00011218"/>
    </source>
</evidence>
<keyword evidence="7" id="KW-0662">Pyridine nucleotide biosynthesis</keyword>
<feature type="binding site" evidence="14">
    <location>
        <begin position="242"/>
        <end position="244"/>
    </location>
    <ligand>
        <name>substrate</name>
    </ligand>
</feature>
<evidence type="ECO:0000259" key="16">
    <source>
        <dbReference type="Pfam" id="PF02749"/>
    </source>
</evidence>
<evidence type="ECO:0000256" key="9">
    <source>
        <dbReference type="ARBA" id="ARBA00022679"/>
    </source>
</evidence>
<evidence type="ECO:0000256" key="2">
    <source>
        <dbReference type="ARBA" id="ARBA00004893"/>
    </source>
</evidence>
<dbReference type="NCBIfam" id="TIGR00078">
    <property type="entry name" value="nadC"/>
    <property type="match status" value="1"/>
</dbReference>
<comment type="catalytic activity">
    <reaction evidence="11">
        <text>nicotinate beta-D-ribonucleotide + CO2 + diphosphate = quinolinate + 5-phospho-alpha-D-ribose 1-diphosphate + 2 H(+)</text>
        <dbReference type="Rhea" id="RHEA:12733"/>
        <dbReference type="ChEBI" id="CHEBI:15378"/>
        <dbReference type="ChEBI" id="CHEBI:16526"/>
        <dbReference type="ChEBI" id="CHEBI:29959"/>
        <dbReference type="ChEBI" id="CHEBI:33019"/>
        <dbReference type="ChEBI" id="CHEBI:57502"/>
        <dbReference type="ChEBI" id="CHEBI:58017"/>
        <dbReference type="EC" id="2.4.2.19"/>
    </reaction>
</comment>
<dbReference type="SUPFAM" id="SSF54675">
    <property type="entry name" value="Nicotinate/Quinolinate PRTase N-terminal domain-like"/>
    <property type="match status" value="1"/>
</dbReference>
<feature type="binding site" evidence="14">
    <location>
        <position position="168"/>
    </location>
    <ligand>
        <name>substrate</name>
    </ligand>
</feature>
<dbReference type="EC" id="2.4.2.19" evidence="5"/>
<dbReference type="InterPro" id="IPR027277">
    <property type="entry name" value="NadC/ModD"/>
</dbReference>
<dbReference type="InterPro" id="IPR036068">
    <property type="entry name" value="Nicotinate_pribotase-like_C"/>
</dbReference>
<evidence type="ECO:0000259" key="15">
    <source>
        <dbReference type="Pfam" id="PF01729"/>
    </source>
</evidence>
<dbReference type="InterPro" id="IPR013785">
    <property type="entry name" value="Aldolase_TIM"/>
</dbReference>
<dbReference type="InterPro" id="IPR004393">
    <property type="entry name" value="NadC"/>
</dbReference>
<reference evidence="17 18" key="1">
    <citation type="submission" date="2018-08" db="EMBL/GenBank/DDBJ databases">
        <title>A genome reference for cultivated species of the human gut microbiota.</title>
        <authorList>
            <person name="Zou Y."/>
            <person name="Xue W."/>
            <person name="Luo G."/>
        </authorList>
    </citation>
    <scope>NUCLEOTIDE SEQUENCE [LARGE SCALE GENOMIC DNA]</scope>
    <source>
        <strain evidence="17 18">TF08-14</strain>
    </source>
</reference>
<dbReference type="CDD" id="cd01572">
    <property type="entry name" value="QPRTase"/>
    <property type="match status" value="1"/>
</dbReference>
<organism evidence="17 18">
    <name type="scientific">Collinsella tanakaei</name>
    <dbReference type="NCBI Taxonomy" id="626935"/>
    <lineage>
        <taxon>Bacteria</taxon>
        <taxon>Bacillati</taxon>
        <taxon>Actinomycetota</taxon>
        <taxon>Coriobacteriia</taxon>
        <taxon>Coriobacteriales</taxon>
        <taxon>Coriobacteriaceae</taxon>
        <taxon>Collinsella</taxon>
    </lineage>
</organism>
<feature type="binding site" evidence="14">
    <location>
        <position position="101"/>
    </location>
    <ligand>
        <name>substrate</name>
    </ligand>
</feature>
<evidence type="ECO:0000256" key="6">
    <source>
        <dbReference type="ARBA" id="ARBA00020990"/>
    </source>
</evidence>
<dbReference type="RefSeq" id="WP_117679906.1">
    <property type="nucleotide sequence ID" value="NZ_JAQDJH010000002.1"/>
</dbReference>
<comment type="function">
    <text evidence="1">Involved in the catabolism of quinolinic acid (QA).</text>
</comment>
<feature type="binding site" evidence="14">
    <location>
        <position position="158"/>
    </location>
    <ligand>
        <name>substrate</name>
    </ligand>
</feature>
<keyword evidence="9 13" id="KW-0808">Transferase</keyword>
<sequence length="303" mass="32338">MNPITMNLVADEYIRRALQEDITSEDISTMSVCPARREAQVQLIAKADGVIAGLGVFERAFTLLDPSTRVDARVQDGERVENGQLLAMVYGDARVLLSGERVALNYLQRMSGIATYTRRMADALAGTKTVLADTRKTTPGMRIFEKEAVRLGGGANHRYNLSSAVMLKDNHIDAAGGIAQAVAAARAHASFTCTIEVECETLDMVREAVDAGADIIMLDNMDRDHMARAIALIDGRAVVEASGNVDLDSIRELADLGVDVISSGALTHSAGILDLSLKHLRMIGDEGVAAGAADTALRAGEDK</sequence>